<dbReference type="Pfam" id="PF13520">
    <property type="entry name" value="AA_permease_2"/>
    <property type="match status" value="1"/>
</dbReference>
<feature type="transmembrane region" description="Helical" evidence="7">
    <location>
        <begin position="449"/>
        <end position="471"/>
    </location>
</feature>
<dbReference type="InterPro" id="IPR002293">
    <property type="entry name" value="AA/rel_permease1"/>
</dbReference>
<gene>
    <name evidence="8" type="ordered locus">RHA1_ro00157</name>
</gene>
<feature type="transmembrane region" description="Helical" evidence="7">
    <location>
        <begin position="130"/>
        <end position="151"/>
    </location>
</feature>
<keyword evidence="3 7" id="KW-0812">Transmembrane</keyword>
<evidence type="ECO:0000256" key="5">
    <source>
        <dbReference type="ARBA" id="ARBA00023136"/>
    </source>
</evidence>
<feature type="transmembrane region" description="Helical" evidence="7">
    <location>
        <begin position="212"/>
        <end position="232"/>
    </location>
</feature>
<dbReference type="eggNOG" id="COG0531">
    <property type="taxonomic scope" value="Bacteria"/>
</dbReference>
<evidence type="ECO:0000313" key="9">
    <source>
        <dbReference type="Proteomes" id="UP000008710"/>
    </source>
</evidence>
<comment type="subcellular location">
    <subcellularLocation>
        <location evidence="1">Cell membrane</location>
        <topology evidence="1">Multi-pass membrane protein</topology>
    </subcellularLocation>
</comment>
<evidence type="ECO:0000256" key="7">
    <source>
        <dbReference type="SAM" id="Phobius"/>
    </source>
</evidence>
<name>Q0SKE3_RHOJR</name>
<dbReference type="PANTHER" id="PTHR42770:SF7">
    <property type="entry name" value="MEMBRANE PROTEIN"/>
    <property type="match status" value="1"/>
</dbReference>
<organism evidence="8 9">
    <name type="scientific">Rhodococcus jostii (strain RHA1)</name>
    <dbReference type="NCBI Taxonomy" id="101510"/>
    <lineage>
        <taxon>Bacteria</taxon>
        <taxon>Bacillati</taxon>
        <taxon>Actinomycetota</taxon>
        <taxon>Actinomycetes</taxon>
        <taxon>Mycobacteriales</taxon>
        <taxon>Nocardiaceae</taxon>
        <taxon>Rhodococcus</taxon>
    </lineage>
</organism>
<dbReference type="PANTHER" id="PTHR42770">
    <property type="entry name" value="AMINO ACID TRANSPORTER-RELATED"/>
    <property type="match status" value="1"/>
</dbReference>
<evidence type="ECO:0000313" key="8">
    <source>
        <dbReference type="EMBL" id="ABG91993.1"/>
    </source>
</evidence>
<dbReference type="GO" id="GO:0005886">
    <property type="term" value="C:plasma membrane"/>
    <property type="evidence" value="ECO:0007669"/>
    <property type="project" value="UniProtKB-SubCell"/>
</dbReference>
<dbReference type="AlphaFoldDB" id="Q0SKE3"/>
<reference evidence="9" key="1">
    <citation type="journal article" date="2006" name="Proc. Natl. Acad. Sci. U.S.A.">
        <title>The complete genome of Rhodococcus sp. RHA1 provides insights into a catabolic powerhouse.</title>
        <authorList>
            <person name="McLeod M.P."/>
            <person name="Warren R.L."/>
            <person name="Hsiao W.W.L."/>
            <person name="Araki N."/>
            <person name="Myhre M."/>
            <person name="Fernandes C."/>
            <person name="Miyazawa D."/>
            <person name="Wong W."/>
            <person name="Lillquist A.L."/>
            <person name="Wang D."/>
            <person name="Dosanjh M."/>
            <person name="Hara H."/>
            <person name="Petrescu A."/>
            <person name="Morin R.D."/>
            <person name="Yang G."/>
            <person name="Stott J.M."/>
            <person name="Schein J.E."/>
            <person name="Shin H."/>
            <person name="Smailus D."/>
            <person name="Siddiqui A.S."/>
            <person name="Marra M.A."/>
            <person name="Jones S.J.M."/>
            <person name="Holt R."/>
            <person name="Brinkman F.S.L."/>
            <person name="Miyauchi K."/>
            <person name="Fukuda M."/>
            <person name="Davies J.E."/>
            <person name="Mohn W.W."/>
            <person name="Eltis L.D."/>
        </authorList>
    </citation>
    <scope>NUCLEOTIDE SEQUENCE [LARGE SCALE GENOMIC DNA]</scope>
    <source>
        <strain evidence="9">RHA1</strain>
    </source>
</reference>
<sequence length="543" mass="56731">MSQAGSEAPGRGHETPDRRVASRPSPPSSESDAHMAVVNNGAADAPRATALRKSLGVMDGVAIAASSTAATTSIGVGLGVIAAVVGLQMPVVLLLAFVPILGIASGYARLNRVEPNCGNSYVWVGRSLSPWLGFLTGWMAIVAVVVFMAYTTAIAGSAILQLAGMAGLHSIGGLALDPDSTLQSTMLGLTILGAVTFTAVRGVAVAARLQKYLLVFEYVVLIGFCTYGLFAGSQPFSLSWFNPFAIPSFAVLAEGMVIAVFFYWGFEAAFSVSEEVRDPRDASRAGVITVFLVLGLFLLGAVAFQRVLTPTELADNGTVGLAFLGEALARQPLAALPVVALMFSVIASLQATVIPSARGLFAMGRDRTLGPVWTRIHSRYGTPAAGTVLLGGISAVVALLATVIPKLSDLLGAGISSIGLVVALWYGLTALAAAVRFRGLLRERPWEGLRAVVFPALSALVLLALGGYLGWIFYTSADHLEFSATNGWFQLLFPVLILISGLVVAAHAKWVRRSPYFVTGRGTDADDVNLLGAPADVPVTTRS</sequence>
<proteinExistence type="predicted"/>
<feature type="transmembrane region" description="Helical" evidence="7">
    <location>
        <begin position="382"/>
        <end position="404"/>
    </location>
</feature>
<feature type="transmembrane region" description="Helical" evidence="7">
    <location>
        <begin position="182"/>
        <end position="200"/>
    </location>
</feature>
<dbReference type="KEGG" id="rha:RHA1_ro00157"/>
<dbReference type="InterPro" id="IPR050367">
    <property type="entry name" value="APC_superfamily"/>
</dbReference>
<feature type="transmembrane region" description="Helical" evidence="7">
    <location>
        <begin position="285"/>
        <end position="304"/>
    </location>
</feature>
<dbReference type="Proteomes" id="UP000008710">
    <property type="component" value="Chromosome"/>
</dbReference>
<feature type="transmembrane region" description="Helical" evidence="7">
    <location>
        <begin position="61"/>
        <end position="84"/>
    </location>
</feature>
<feature type="transmembrane region" description="Helical" evidence="7">
    <location>
        <begin position="334"/>
        <end position="361"/>
    </location>
</feature>
<evidence type="ECO:0000256" key="3">
    <source>
        <dbReference type="ARBA" id="ARBA00022692"/>
    </source>
</evidence>
<protein>
    <submittedName>
        <fullName evidence="8">Amino acid transporter, APC family protein</fullName>
    </submittedName>
</protein>
<keyword evidence="2" id="KW-1003">Cell membrane</keyword>
<dbReference type="EMBL" id="CP000431">
    <property type="protein sequence ID" value="ABG91993.1"/>
    <property type="molecule type" value="Genomic_DNA"/>
</dbReference>
<feature type="transmembrane region" description="Helical" evidence="7">
    <location>
        <begin position="244"/>
        <end position="264"/>
    </location>
</feature>
<keyword evidence="5 7" id="KW-0472">Membrane</keyword>
<dbReference type="GO" id="GO:0022857">
    <property type="term" value="F:transmembrane transporter activity"/>
    <property type="evidence" value="ECO:0007669"/>
    <property type="project" value="InterPro"/>
</dbReference>
<feature type="transmembrane region" description="Helical" evidence="7">
    <location>
        <begin position="491"/>
        <end position="511"/>
    </location>
</feature>
<feature type="transmembrane region" description="Helical" evidence="7">
    <location>
        <begin position="158"/>
        <end position="176"/>
    </location>
</feature>
<feature type="transmembrane region" description="Helical" evidence="7">
    <location>
        <begin position="410"/>
        <end position="437"/>
    </location>
</feature>
<dbReference type="PIRSF" id="PIRSF006060">
    <property type="entry name" value="AA_transporter"/>
    <property type="match status" value="1"/>
</dbReference>
<dbReference type="HOGENOM" id="CLU_039037_0_0_11"/>
<evidence type="ECO:0000256" key="2">
    <source>
        <dbReference type="ARBA" id="ARBA00022475"/>
    </source>
</evidence>
<feature type="compositionally biased region" description="Basic and acidic residues" evidence="6">
    <location>
        <begin position="10"/>
        <end position="20"/>
    </location>
</feature>
<evidence type="ECO:0000256" key="6">
    <source>
        <dbReference type="SAM" id="MobiDB-lite"/>
    </source>
</evidence>
<evidence type="ECO:0000256" key="1">
    <source>
        <dbReference type="ARBA" id="ARBA00004651"/>
    </source>
</evidence>
<accession>Q0SKE3</accession>
<dbReference type="Gene3D" id="1.20.1740.10">
    <property type="entry name" value="Amino acid/polyamine transporter I"/>
    <property type="match status" value="1"/>
</dbReference>
<keyword evidence="4 7" id="KW-1133">Transmembrane helix</keyword>
<feature type="region of interest" description="Disordered" evidence="6">
    <location>
        <begin position="1"/>
        <end position="33"/>
    </location>
</feature>
<evidence type="ECO:0000256" key="4">
    <source>
        <dbReference type="ARBA" id="ARBA00022989"/>
    </source>
</evidence>
<feature type="transmembrane region" description="Helical" evidence="7">
    <location>
        <begin position="91"/>
        <end position="110"/>
    </location>
</feature>